<evidence type="ECO:0000313" key="2">
    <source>
        <dbReference type="EMBL" id="KAJ6847922.1"/>
    </source>
</evidence>
<evidence type="ECO:0000256" key="1">
    <source>
        <dbReference type="SAM" id="MobiDB-lite"/>
    </source>
</evidence>
<feature type="region of interest" description="Disordered" evidence="1">
    <location>
        <begin position="1"/>
        <end position="31"/>
    </location>
</feature>
<keyword evidence="3" id="KW-1185">Reference proteome</keyword>
<protein>
    <submittedName>
        <fullName evidence="2">Leucine-rich repeat extensin-like protein 3</fullName>
    </submittedName>
</protein>
<reference evidence="2" key="2">
    <citation type="submission" date="2023-04" db="EMBL/GenBank/DDBJ databases">
        <authorList>
            <person name="Bruccoleri R.E."/>
            <person name="Oakeley E.J."/>
            <person name="Faust A.-M."/>
            <person name="Dessus-Babus S."/>
            <person name="Altorfer M."/>
            <person name="Burckhardt D."/>
            <person name="Oertli M."/>
            <person name="Naumann U."/>
            <person name="Petersen F."/>
            <person name="Wong J."/>
        </authorList>
    </citation>
    <scope>NUCLEOTIDE SEQUENCE</scope>
    <source>
        <strain evidence="2">GSM-AAB239-AS_SAM_17_03QT</strain>
        <tissue evidence="2">Leaf</tissue>
    </source>
</reference>
<dbReference type="AlphaFoldDB" id="A0AAX6I412"/>
<reference evidence="2" key="1">
    <citation type="journal article" date="2023" name="GigaByte">
        <title>Genome assembly of the bearded iris, Iris pallida Lam.</title>
        <authorList>
            <person name="Bruccoleri R.E."/>
            <person name="Oakeley E.J."/>
            <person name="Faust A.M.E."/>
            <person name="Altorfer M."/>
            <person name="Dessus-Babus S."/>
            <person name="Burckhardt D."/>
            <person name="Oertli M."/>
            <person name="Naumann U."/>
            <person name="Petersen F."/>
            <person name="Wong J."/>
        </authorList>
    </citation>
    <scope>NUCLEOTIDE SEQUENCE</scope>
    <source>
        <strain evidence="2">GSM-AAB239-AS_SAM_17_03QT</strain>
    </source>
</reference>
<sequence length="99" mass="11658">MERVKKENLLIMKRGKNQRGSARDGRAREREEVGGRSLRRVARVSTRRKQVLKIRWLATRGEVRRSSLARRGTARSGLAEIGIRQARRRPTRKARRWEL</sequence>
<proteinExistence type="predicted"/>
<dbReference type="Proteomes" id="UP001140949">
    <property type="component" value="Unassembled WGS sequence"/>
</dbReference>
<name>A0AAX6I412_IRIPA</name>
<accession>A0AAX6I412</accession>
<feature type="compositionally biased region" description="Basic and acidic residues" evidence="1">
    <location>
        <begin position="21"/>
        <end position="31"/>
    </location>
</feature>
<feature type="compositionally biased region" description="Basic residues" evidence="1">
    <location>
        <begin position="85"/>
        <end position="99"/>
    </location>
</feature>
<gene>
    <name evidence="2" type="ORF">M6B38_116670</name>
</gene>
<evidence type="ECO:0000313" key="3">
    <source>
        <dbReference type="Proteomes" id="UP001140949"/>
    </source>
</evidence>
<organism evidence="2 3">
    <name type="scientific">Iris pallida</name>
    <name type="common">Sweet iris</name>
    <dbReference type="NCBI Taxonomy" id="29817"/>
    <lineage>
        <taxon>Eukaryota</taxon>
        <taxon>Viridiplantae</taxon>
        <taxon>Streptophyta</taxon>
        <taxon>Embryophyta</taxon>
        <taxon>Tracheophyta</taxon>
        <taxon>Spermatophyta</taxon>
        <taxon>Magnoliopsida</taxon>
        <taxon>Liliopsida</taxon>
        <taxon>Asparagales</taxon>
        <taxon>Iridaceae</taxon>
        <taxon>Iridoideae</taxon>
        <taxon>Irideae</taxon>
        <taxon>Iris</taxon>
    </lineage>
</organism>
<dbReference type="EMBL" id="JANAVB010004798">
    <property type="protein sequence ID" value="KAJ6847922.1"/>
    <property type="molecule type" value="Genomic_DNA"/>
</dbReference>
<feature type="region of interest" description="Disordered" evidence="1">
    <location>
        <begin position="68"/>
        <end position="99"/>
    </location>
</feature>
<comment type="caution">
    <text evidence="2">The sequence shown here is derived from an EMBL/GenBank/DDBJ whole genome shotgun (WGS) entry which is preliminary data.</text>
</comment>